<accession>A0A1I2GAS2</accession>
<protein>
    <submittedName>
        <fullName evidence="1">Uncharacterized protein</fullName>
    </submittedName>
</protein>
<gene>
    <name evidence="1" type="ORF">SAMN04488131_109126</name>
</gene>
<proteinExistence type="predicted"/>
<dbReference type="OrthoDB" id="1444481at2"/>
<organism evidence="1 2">
    <name type="scientific">Flavobacterium xueshanense</name>
    <dbReference type="NCBI Taxonomy" id="935223"/>
    <lineage>
        <taxon>Bacteria</taxon>
        <taxon>Pseudomonadati</taxon>
        <taxon>Bacteroidota</taxon>
        <taxon>Flavobacteriia</taxon>
        <taxon>Flavobacteriales</taxon>
        <taxon>Flavobacteriaceae</taxon>
        <taxon>Flavobacterium</taxon>
    </lineage>
</organism>
<dbReference type="RefSeq" id="WP_091205686.1">
    <property type="nucleotide sequence ID" value="NZ_FONQ01000009.1"/>
</dbReference>
<evidence type="ECO:0000313" key="1">
    <source>
        <dbReference type="EMBL" id="SFF14263.1"/>
    </source>
</evidence>
<sequence length="158" mass="18184">MDVIEDLIEKRKDVLKQLEAIDTVLKIYGFEGSDYKFNSDLSSSSVGSSKVFPSKATKEKQVLWIFENKLTKACKLRDVQDTYNELVGNDKVSIDNTARKLKKESKLLFVRYNEKNVLSFWGHPSWIMGSDFKKEHKPDLDLLPDINFSEVMIGNDND</sequence>
<dbReference type="EMBL" id="FONQ01000009">
    <property type="protein sequence ID" value="SFF14263.1"/>
    <property type="molecule type" value="Genomic_DNA"/>
</dbReference>
<name>A0A1I2GAS2_9FLAO</name>
<dbReference type="AlphaFoldDB" id="A0A1I2GAS2"/>
<dbReference type="Proteomes" id="UP000198596">
    <property type="component" value="Unassembled WGS sequence"/>
</dbReference>
<keyword evidence="2" id="KW-1185">Reference proteome</keyword>
<reference evidence="2" key="1">
    <citation type="submission" date="2016-10" db="EMBL/GenBank/DDBJ databases">
        <authorList>
            <person name="Varghese N."/>
            <person name="Submissions S."/>
        </authorList>
    </citation>
    <scope>NUCLEOTIDE SEQUENCE [LARGE SCALE GENOMIC DNA]</scope>
    <source>
        <strain evidence="2">CGMCC 1.9227</strain>
    </source>
</reference>
<evidence type="ECO:0000313" key="2">
    <source>
        <dbReference type="Proteomes" id="UP000198596"/>
    </source>
</evidence>